<dbReference type="AlphaFoldDB" id="A0A5B7KI00"/>
<keyword evidence="3" id="KW-1185">Reference proteome</keyword>
<comment type="caution">
    <text evidence="2">The sequence shown here is derived from an EMBL/GenBank/DDBJ whole genome shotgun (WGS) entry which is preliminary data.</text>
</comment>
<dbReference type="Proteomes" id="UP000324222">
    <property type="component" value="Unassembled WGS sequence"/>
</dbReference>
<name>A0A5B7KI00_PORTR</name>
<dbReference type="EMBL" id="VSRR010139880">
    <property type="protein sequence ID" value="MPD04215.1"/>
    <property type="molecule type" value="Genomic_DNA"/>
</dbReference>
<feature type="region of interest" description="Disordered" evidence="1">
    <location>
        <begin position="1"/>
        <end position="42"/>
    </location>
</feature>
<sequence length="42" mass="4427">MTRRAPGGGDGGGGEQRRGGGEATRRLGQNEVPEMFRGVRGR</sequence>
<accession>A0A5B7KI00</accession>
<proteinExistence type="predicted"/>
<feature type="compositionally biased region" description="Gly residues" evidence="1">
    <location>
        <begin position="1"/>
        <end position="14"/>
    </location>
</feature>
<gene>
    <name evidence="2" type="ORF">E2C01_099889</name>
</gene>
<protein>
    <submittedName>
        <fullName evidence="2">Uncharacterized protein</fullName>
    </submittedName>
</protein>
<organism evidence="2 3">
    <name type="scientific">Portunus trituberculatus</name>
    <name type="common">Swimming crab</name>
    <name type="synonym">Neptunus trituberculatus</name>
    <dbReference type="NCBI Taxonomy" id="210409"/>
    <lineage>
        <taxon>Eukaryota</taxon>
        <taxon>Metazoa</taxon>
        <taxon>Ecdysozoa</taxon>
        <taxon>Arthropoda</taxon>
        <taxon>Crustacea</taxon>
        <taxon>Multicrustacea</taxon>
        <taxon>Malacostraca</taxon>
        <taxon>Eumalacostraca</taxon>
        <taxon>Eucarida</taxon>
        <taxon>Decapoda</taxon>
        <taxon>Pleocyemata</taxon>
        <taxon>Brachyura</taxon>
        <taxon>Eubrachyura</taxon>
        <taxon>Portunoidea</taxon>
        <taxon>Portunidae</taxon>
        <taxon>Portuninae</taxon>
        <taxon>Portunus</taxon>
    </lineage>
</organism>
<reference evidence="2 3" key="1">
    <citation type="submission" date="2019-05" db="EMBL/GenBank/DDBJ databases">
        <title>Another draft genome of Portunus trituberculatus and its Hox gene families provides insights of decapod evolution.</title>
        <authorList>
            <person name="Jeong J.-H."/>
            <person name="Song I."/>
            <person name="Kim S."/>
            <person name="Choi T."/>
            <person name="Kim D."/>
            <person name="Ryu S."/>
            <person name="Kim W."/>
        </authorList>
    </citation>
    <scope>NUCLEOTIDE SEQUENCE [LARGE SCALE GENOMIC DNA]</scope>
    <source>
        <tissue evidence="2">Muscle</tissue>
    </source>
</reference>
<feature type="compositionally biased region" description="Basic and acidic residues" evidence="1">
    <location>
        <begin position="15"/>
        <end position="25"/>
    </location>
</feature>
<evidence type="ECO:0000256" key="1">
    <source>
        <dbReference type="SAM" id="MobiDB-lite"/>
    </source>
</evidence>
<evidence type="ECO:0000313" key="2">
    <source>
        <dbReference type="EMBL" id="MPD04215.1"/>
    </source>
</evidence>
<evidence type="ECO:0000313" key="3">
    <source>
        <dbReference type="Proteomes" id="UP000324222"/>
    </source>
</evidence>